<proteinExistence type="predicted"/>
<accession>A0A1A7BEB5</accession>
<keyword evidence="2" id="KW-1185">Reference proteome</keyword>
<comment type="caution">
    <text evidence="1">The sequence shown here is derived from an EMBL/GenBank/DDBJ whole genome shotgun (WGS) entry which is preliminary data.</text>
</comment>
<name>A0A1A7BEB5_9SPHN</name>
<dbReference type="STRING" id="1300349.I603_2662"/>
<evidence type="ECO:0000313" key="2">
    <source>
        <dbReference type="Proteomes" id="UP000092484"/>
    </source>
</evidence>
<evidence type="ECO:0000313" key="1">
    <source>
        <dbReference type="EMBL" id="OBV10101.1"/>
    </source>
</evidence>
<dbReference type="Proteomes" id="UP000092484">
    <property type="component" value="Unassembled WGS sequence"/>
</dbReference>
<gene>
    <name evidence="1" type="ORF">I603_2662</name>
</gene>
<dbReference type="EMBL" id="LZYB01000008">
    <property type="protein sequence ID" value="OBV10101.1"/>
    <property type="molecule type" value="Genomic_DNA"/>
</dbReference>
<reference evidence="1 2" key="1">
    <citation type="submission" date="2016-06" db="EMBL/GenBank/DDBJ databases">
        <title>Genome sequence of Porphyrobacter dokdonensis DSW-74.</title>
        <authorList>
            <person name="Kim J.F."/>
            <person name="Song J.Y."/>
        </authorList>
    </citation>
    <scope>NUCLEOTIDE SEQUENCE [LARGE SCALE GENOMIC DNA]</scope>
    <source>
        <strain evidence="1 2">DSW-74</strain>
    </source>
</reference>
<protein>
    <submittedName>
        <fullName evidence="1">Uncharacterized protein</fullName>
    </submittedName>
</protein>
<sequence length="162" mass="16741">MLFAAPLLAPLAPVAARAGLPADPPGLTGFYGGSHVCESGEHGALLEITRVVASETPEYPWRLEGSYAVFPVIGGRAGVYGEIAGSFALLGEIRADGQVTLDALGWLIMPPAGEGAGDLAGRFTVRGDGLVQFEGRIETEVADECGAVLLTRALPAPERTEP</sequence>
<dbReference type="AlphaFoldDB" id="A0A1A7BEB5"/>
<organism evidence="1 2">
    <name type="scientific">Erythrobacter dokdonensis DSW-74</name>
    <dbReference type="NCBI Taxonomy" id="1300349"/>
    <lineage>
        <taxon>Bacteria</taxon>
        <taxon>Pseudomonadati</taxon>
        <taxon>Pseudomonadota</taxon>
        <taxon>Alphaproteobacteria</taxon>
        <taxon>Sphingomonadales</taxon>
        <taxon>Erythrobacteraceae</taxon>
        <taxon>Erythrobacter/Porphyrobacter group</taxon>
        <taxon>Erythrobacter</taxon>
    </lineage>
</organism>